<dbReference type="Proteomes" id="UP000033441">
    <property type="component" value="Unassembled WGS sequence"/>
</dbReference>
<organism evidence="1 2">
    <name type="scientific">Anaplasma phagocytophilum str. ApMUC09</name>
    <dbReference type="NCBI Taxonomy" id="1359152"/>
    <lineage>
        <taxon>Bacteria</taxon>
        <taxon>Pseudomonadati</taxon>
        <taxon>Pseudomonadota</taxon>
        <taxon>Alphaproteobacteria</taxon>
        <taxon>Rickettsiales</taxon>
        <taxon>Anaplasmataceae</taxon>
        <taxon>Anaplasma</taxon>
        <taxon>phagocytophilum group</taxon>
    </lineage>
</organism>
<reference evidence="1 2" key="1">
    <citation type="submission" date="2015-02" db="EMBL/GenBank/DDBJ databases">
        <title>Genome Sequencing of Rickettsiales.</title>
        <authorList>
            <person name="Daugherty S.C."/>
            <person name="Su Q."/>
            <person name="Abolude K."/>
            <person name="Beier-Sexton M."/>
            <person name="Carlyon J.A."/>
            <person name="Carter R."/>
            <person name="Day N.P."/>
            <person name="Dumler S.J."/>
            <person name="Dyachenko V."/>
            <person name="Godinez A."/>
            <person name="Kurtti T.J."/>
            <person name="Lichay M."/>
            <person name="Mullins K.E."/>
            <person name="Ott S."/>
            <person name="Pappas-Brown V."/>
            <person name="Paris D.H."/>
            <person name="Patel P."/>
            <person name="Richards A.L."/>
            <person name="Sadzewicz L."/>
            <person name="Sears K."/>
            <person name="Seidman D."/>
            <person name="Sengamalay N."/>
            <person name="Stenos J."/>
            <person name="Tallon L.J."/>
            <person name="Vincent G."/>
            <person name="Fraser C.M."/>
            <person name="Munderloh U."/>
            <person name="Dunning-Hotopp J.C."/>
        </authorList>
    </citation>
    <scope>NUCLEOTIDE SEQUENCE [LARGE SCALE GENOMIC DNA]</scope>
    <source>
        <strain evidence="1 2">ApMUC09</strain>
    </source>
</reference>
<dbReference type="EMBL" id="LANV01000001">
    <property type="protein sequence ID" value="KJV65075.1"/>
    <property type="molecule type" value="Genomic_DNA"/>
</dbReference>
<accession>A0A0F3NAL3</accession>
<proteinExistence type="predicted"/>
<dbReference type="AlphaFoldDB" id="A0A0F3NAL3"/>
<evidence type="ECO:0000313" key="1">
    <source>
        <dbReference type="EMBL" id="KJV65075.1"/>
    </source>
</evidence>
<name>A0A0F3NAL3_ANAPH</name>
<dbReference type="PATRIC" id="fig|1359152.3.peg.702"/>
<comment type="caution">
    <text evidence="1">The sequence shown here is derived from an EMBL/GenBank/DDBJ whole genome shotgun (WGS) entry which is preliminary data.</text>
</comment>
<sequence>MPIEAAYDSHSVLSSMWDACRCSTKPGELAISDWVFIEAFYALISVRVFQDGNNEVKIYPIFRD</sequence>
<protein>
    <submittedName>
        <fullName evidence="1">Uncharacterized protein</fullName>
    </submittedName>
</protein>
<gene>
    <name evidence="1" type="ORF">APHMUC_0661</name>
</gene>
<evidence type="ECO:0000313" key="2">
    <source>
        <dbReference type="Proteomes" id="UP000033441"/>
    </source>
</evidence>